<name>A0ABP8L6W0_9BACT</name>
<sequence length="256" mass="29455">MKRLIPILTFILFLVGLLIFFGTIWFGIGLYTLLLTGATLAGFIVSLSDRKTGWTIIFATTIGWLLRYFEHASYLILYDLQNIGRWVLVLIPLLLSLFLFTLIYKEWQEGVGKPFRVGFIILSVLALFTVGMGSFIWKPHTDEFNCWYYFDKNSNDFKVTFSVTPDLTIEAVSNSEELEAFIKENGIRDRYRPGIYCPETKVKIVTSFKKVVSVEILGFRNTEIDKVFRLDNPIEIDLSSIKGEKQILQPEFDLGD</sequence>
<keyword evidence="1" id="KW-1133">Transmembrane helix</keyword>
<dbReference type="Proteomes" id="UP001500552">
    <property type="component" value="Unassembled WGS sequence"/>
</dbReference>
<organism evidence="2 3">
    <name type="scientific">Pontibacter saemangeumensis</name>
    <dbReference type="NCBI Taxonomy" id="1084525"/>
    <lineage>
        <taxon>Bacteria</taxon>
        <taxon>Pseudomonadati</taxon>
        <taxon>Bacteroidota</taxon>
        <taxon>Cytophagia</taxon>
        <taxon>Cytophagales</taxon>
        <taxon>Hymenobacteraceae</taxon>
        <taxon>Pontibacter</taxon>
    </lineage>
</organism>
<keyword evidence="3" id="KW-1185">Reference proteome</keyword>
<keyword evidence="1" id="KW-0812">Transmembrane</keyword>
<accession>A0ABP8L6W0</accession>
<proteinExistence type="predicted"/>
<feature type="transmembrane region" description="Helical" evidence="1">
    <location>
        <begin position="54"/>
        <end position="77"/>
    </location>
</feature>
<feature type="transmembrane region" description="Helical" evidence="1">
    <location>
        <begin position="83"/>
        <end position="103"/>
    </location>
</feature>
<protein>
    <submittedName>
        <fullName evidence="2">Uncharacterized protein</fullName>
    </submittedName>
</protein>
<reference evidence="3" key="1">
    <citation type="journal article" date="2019" name="Int. J. Syst. Evol. Microbiol.">
        <title>The Global Catalogue of Microorganisms (GCM) 10K type strain sequencing project: providing services to taxonomists for standard genome sequencing and annotation.</title>
        <authorList>
            <consortium name="The Broad Institute Genomics Platform"/>
            <consortium name="The Broad Institute Genome Sequencing Center for Infectious Disease"/>
            <person name="Wu L."/>
            <person name="Ma J."/>
        </authorList>
    </citation>
    <scope>NUCLEOTIDE SEQUENCE [LARGE SCALE GENOMIC DNA]</scope>
    <source>
        <strain evidence="3">JCM 17926</strain>
    </source>
</reference>
<comment type="caution">
    <text evidence="2">The sequence shown here is derived from an EMBL/GenBank/DDBJ whole genome shotgun (WGS) entry which is preliminary data.</text>
</comment>
<evidence type="ECO:0000313" key="3">
    <source>
        <dbReference type="Proteomes" id="UP001500552"/>
    </source>
</evidence>
<dbReference type="RefSeq" id="WP_345156159.1">
    <property type="nucleotide sequence ID" value="NZ_BAABHC010000001.1"/>
</dbReference>
<feature type="transmembrane region" description="Helical" evidence="1">
    <location>
        <begin position="7"/>
        <end position="24"/>
    </location>
</feature>
<evidence type="ECO:0000313" key="2">
    <source>
        <dbReference type="EMBL" id="GAA4422837.1"/>
    </source>
</evidence>
<gene>
    <name evidence="2" type="ORF">GCM10023188_00910</name>
</gene>
<dbReference type="EMBL" id="BAABHC010000001">
    <property type="protein sequence ID" value="GAA4422837.1"/>
    <property type="molecule type" value="Genomic_DNA"/>
</dbReference>
<keyword evidence="1" id="KW-0472">Membrane</keyword>
<evidence type="ECO:0000256" key="1">
    <source>
        <dbReference type="SAM" id="Phobius"/>
    </source>
</evidence>
<feature type="transmembrane region" description="Helical" evidence="1">
    <location>
        <begin position="115"/>
        <end position="137"/>
    </location>
</feature>